<dbReference type="PANTHER" id="PTHR45626">
    <property type="entry name" value="TRANSCRIPTION TERMINATION FACTOR 2-RELATED"/>
    <property type="match status" value="1"/>
</dbReference>
<dbReference type="PANTHER" id="PTHR45626:SF50">
    <property type="entry name" value="TRANSCRIPTION TERMINATION FACTOR 2"/>
    <property type="match status" value="1"/>
</dbReference>
<dbReference type="SMART" id="SM00490">
    <property type="entry name" value="HELICc"/>
    <property type="match status" value="1"/>
</dbReference>
<keyword evidence="2" id="KW-0378">Hydrolase</keyword>
<dbReference type="InterPro" id="IPR001650">
    <property type="entry name" value="Helicase_C-like"/>
</dbReference>
<dbReference type="GO" id="GO:0016787">
    <property type="term" value="F:hydrolase activity"/>
    <property type="evidence" value="ECO:0007669"/>
    <property type="project" value="UniProtKB-KW"/>
</dbReference>
<evidence type="ECO:0000259" key="4">
    <source>
        <dbReference type="PROSITE" id="PS51194"/>
    </source>
</evidence>
<evidence type="ECO:0000256" key="1">
    <source>
        <dbReference type="ARBA" id="ARBA00022741"/>
    </source>
</evidence>
<dbReference type="GO" id="GO:0005524">
    <property type="term" value="F:ATP binding"/>
    <property type="evidence" value="ECO:0007669"/>
    <property type="project" value="UniProtKB-KW"/>
</dbReference>
<name>A0ABD0YQK1_9HEMI</name>
<dbReference type="Pfam" id="PF00176">
    <property type="entry name" value="SNF2-rel_dom"/>
    <property type="match status" value="1"/>
</dbReference>
<dbReference type="Gene3D" id="3.40.50.10810">
    <property type="entry name" value="Tandem AAA-ATPase domain"/>
    <property type="match status" value="1"/>
</dbReference>
<dbReference type="Pfam" id="PF00271">
    <property type="entry name" value="Helicase_C"/>
    <property type="match status" value="1"/>
</dbReference>
<dbReference type="PROSITE" id="PS51194">
    <property type="entry name" value="HELICASE_CTER"/>
    <property type="match status" value="1"/>
</dbReference>
<keyword evidence="6" id="KW-1185">Reference proteome</keyword>
<comment type="caution">
    <text evidence="5">The sequence shown here is derived from an EMBL/GenBank/DDBJ whole genome shotgun (WGS) entry which is preliminary data.</text>
</comment>
<dbReference type="AlphaFoldDB" id="A0ABD0YQK1"/>
<keyword evidence="1" id="KW-0547">Nucleotide-binding</keyword>
<dbReference type="Proteomes" id="UP001558652">
    <property type="component" value="Unassembled WGS sequence"/>
</dbReference>
<dbReference type="SUPFAM" id="SSF52540">
    <property type="entry name" value="P-loop containing nucleoside triphosphate hydrolases"/>
    <property type="match status" value="2"/>
</dbReference>
<evidence type="ECO:0000313" key="6">
    <source>
        <dbReference type="Proteomes" id="UP001558652"/>
    </source>
</evidence>
<dbReference type="CDD" id="cd18793">
    <property type="entry name" value="SF2_C_SNF"/>
    <property type="match status" value="1"/>
</dbReference>
<dbReference type="InterPro" id="IPR038718">
    <property type="entry name" value="SNF2-like_sf"/>
</dbReference>
<protein>
    <recommendedName>
        <fullName evidence="4">Helicase C-terminal domain-containing protein</fullName>
    </recommendedName>
</protein>
<evidence type="ECO:0000256" key="3">
    <source>
        <dbReference type="ARBA" id="ARBA00022840"/>
    </source>
</evidence>
<gene>
    <name evidence="5" type="ORF">AAG570_009934</name>
</gene>
<organism evidence="5 6">
    <name type="scientific">Ranatra chinensis</name>
    <dbReference type="NCBI Taxonomy" id="642074"/>
    <lineage>
        <taxon>Eukaryota</taxon>
        <taxon>Metazoa</taxon>
        <taxon>Ecdysozoa</taxon>
        <taxon>Arthropoda</taxon>
        <taxon>Hexapoda</taxon>
        <taxon>Insecta</taxon>
        <taxon>Pterygota</taxon>
        <taxon>Neoptera</taxon>
        <taxon>Paraneoptera</taxon>
        <taxon>Hemiptera</taxon>
        <taxon>Heteroptera</taxon>
        <taxon>Panheteroptera</taxon>
        <taxon>Nepomorpha</taxon>
        <taxon>Nepidae</taxon>
        <taxon>Ranatrinae</taxon>
        <taxon>Ranatra</taxon>
    </lineage>
</organism>
<sequence>MIRNHKSLTSQAVQKLKARHRWCLTGTPIQNKMTDFYSLLKFLRCKPFNDWLVWKRWVDNKDMAGAQRLNCISDSILLRRTKDSIKDSNLKLKSKTVKLIKVQLDDDEKKVYEELAHFSSTILAQMLAEKAEKENLLSSGIPTFNAKKGDENPFKDHPELARLHRNMIAMGNVKTHNILELIMRLRQICCHASLARGIFQIVEKVTGSEKSSEDKSDEIWERLMTLSVDNNDDEGSSSSGILTKDNPVFRKDRLSSKVREVVRLLKEDILPRGDKMEKVVVVSQWTSLLDIIKTFLKKEDIWSVLLTGQVPVKDRQAIIEAFNNDILGARVLLLSLTAGGTGLNLIGGNHLLMVDVHWNPQLEAQACDRVYRVGQEKEVFIYK</sequence>
<proteinExistence type="predicted"/>
<accession>A0ABD0YQK1</accession>
<keyword evidence="3" id="KW-0067">ATP-binding</keyword>
<dbReference type="InterPro" id="IPR000330">
    <property type="entry name" value="SNF2_N"/>
</dbReference>
<reference evidence="5 6" key="1">
    <citation type="submission" date="2024-07" db="EMBL/GenBank/DDBJ databases">
        <title>Chromosome-level genome assembly of the water stick insect Ranatra chinensis (Heteroptera: Nepidae).</title>
        <authorList>
            <person name="Liu X."/>
        </authorList>
    </citation>
    <scope>NUCLEOTIDE SEQUENCE [LARGE SCALE GENOMIC DNA]</scope>
    <source>
        <strain evidence="5">Cailab_2021Rc</strain>
        <tissue evidence="5">Muscle</tissue>
    </source>
</reference>
<evidence type="ECO:0000313" key="5">
    <source>
        <dbReference type="EMBL" id="KAL1138245.1"/>
    </source>
</evidence>
<feature type="domain" description="Helicase C-terminal" evidence="4">
    <location>
        <begin position="257"/>
        <end position="383"/>
    </location>
</feature>
<evidence type="ECO:0000256" key="2">
    <source>
        <dbReference type="ARBA" id="ARBA00022801"/>
    </source>
</evidence>
<dbReference type="InterPro" id="IPR049730">
    <property type="entry name" value="SNF2/RAD54-like_C"/>
</dbReference>
<dbReference type="InterPro" id="IPR050628">
    <property type="entry name" value="SNF2_RAD54_helicase_TF"/>
</dbReference>
<dbReference type="Gene3D" id="3.40.50.300">
    <property type="entry name" value="P-loop containing nucleotide triphosphate hydrolases"/>
    <property type="match status" value="1"/>
</dbReference>
<dbReference type="EMBL" id="JBFDAA010000004">
    <property type="protein sequence ID" value="KAL1138245.1"/>
    <property type="molecule type" value="Genomic_DNA"/>
</dbReference>
<dbReference type="InterPro" id="IPR027417">
    <property type="entry name" value="P-loop_NTPase"/>
</dbReference>